<proteinExistence type="predicted"/>
<dbReference type="Proteomes" id="UP001243330">
    <property type="component" value="Unassembled WGS sequence"/>
</dbReference>
<keyword evidence="2" id="KW-1185">Reference proteome</keyword>
<dbReference type="AlphaFoldDB" id="A0AAD9A6X9"/>
<feature type="non-terminal residue" evidence="1">
    <location>
        <position position="54"/>
    </location>
</feature>
<name>A0AAD9A6X9_9PEZI</name>
<comment type="caution">
    <text evidence="1">The sequence shown here is derived from an EMBL/GenBank/DDBJ whole genome shotgun (WGS) entry which is preliminary data.</text>
</comment>
<gene>
    <name evidence="1" type="ORF">CCHR01_15316</name>
</gene>
<organism evidence="1 2">
    <name type="scientific">Colletotrichum chrysophilum</name>
    <dbReference type="NCBI Taxonomy" id="1836956"/>
    <lineage>
        <taxon>Eukaryota</taxon>
        <taxon>Fungi</taxon>
        <taxon>Dikarya</taxon>
        <taxon>Ascomycota</taxon>
        <taxon>Pezizomycotina</taxon>
        <taxon>Sordariomycetes</taxon>
        <taxon>Hypocreomycetidae</taxon>
        <taxon>Glomerellales</taxon>
        <taxon>Glomerellaceae</taxon>
        <taxon>Colletotrichum</taxon>
        <taxon>Colletotrichum gloeosporioides species complex</taxon>
    </lineage>
</organism>
<sequence length="54" mass="5819">MSRITAPVAKLARSINSAATASRSSGLLESHYNVNQGAVLMPKYAELLKNRSED</sequence>
<protein>
    <submittedName>
        <fullName evidence="1">Uncharacterized protein</fullName>
    </submittedName>
</protein>
<evidence type="ECO:0000313" key="2">
    <source>
        <dbReference type="Proteomes" id="UP001243330"/>
    </source>
</evidence>
<accession>A0AAD9A6X9</accession>
<evidence type="ECO:0000313" key="1">
    <source>
        <dbReference type="EMBL" id="KAK1842075.1"/>
    </source>
</evidence>
<reference evidence="1" key="1">
    <citation type="submission" date="2023-01" db="EMBL/GenBank/DDBJ databases">
        <title>Colletotrichum chrysophilum M932 genome sequence.</title>
        <authorList>
            <person name="Baroncelli R."/>
        </authorList>
    </citation>
    <scope>NUCLEOTIDE SEQUENCE</scope>
    <source>
        <strain evidence="1">M932</strain>
    </source>
</reference>
<dbReference type="EMBL" id="JAQOWY010000437">
    <property type="protein sequence ID" value="KAK1842075.1"/>
    <property type="molecule type" value="Genomic_DNA"/>
</dbReference>